<dbReference type="Proteomes" id="UP000272025">
    <property type="component" value="Unassembled WGS sequence"/>
</dbReference>
<feature type="compositionally biased region" description="Basic residues" evidence="1">
    <location>
        <begin position="390"/>
        <end position="399"/>
    </location>
</feature>
<gene>
    <name evidence="2" type="ORF">SODALDRAFT_304817</name>
</gene>
<sequence length="405" mass="44588">MSPSNEIVTRSQTAVATVSPEQTLKACKALLAHIHKTTKAKTSDPSKKNLLQEDDEAVAETPIWLNLTTKRHIADSNRLKPGKIRLPHSLNDDENTTICLITADPQRAYKDVVASPEFPEALRKRITRVIDYSHLKAKFSQYEAQRKLFSEHDVFLGDDRVINRLPKVLGKTFYRTTTKRPIPVVFQSKAAKPDAKKGNDNKSARGRGSNGANGQGQLNAGSAGTIAAEVERALSSALVHLTPSPNTSIRVGVARFSPEELAANVEAVVAGLVEKWVPQKWKNVKSIYVKGPETAALPVWLTEELWLEEKDVVAELPEQDKKAIKEKPNIGKKRKAPEAVTEEKQGEEGAAGTGTPAKKAKKEKKEKKEKAALPTSNDEELDKQIAERKTKLKKQKAKAKAALED</sequence>
<dbReference type="Gene3D" id="3.40.50.790">
    <property type="match status" value="1"/>
</dbReference>
<dbReference type="RefSeq" id="XP_028470841.1">
    <property type="nucleotide sequence ID" value="XM_028608988.1"/>
</dbReference>
<accession>A0A3N2Q8T4</accession>
<dbReference type="InterPro" id="IPR028364">
    <property type="entry name" value="Ribosomal_uL1/biogenesis"/>
</dbReference>
<dbReference type="InterPro" id="IPR023674">
    <property type="entry name" value="Ribosomal_uL1-like"/>
</dbReference>
<feature type="region of interest" description="Disordered" evidence="1">
    <location>
        <begin position="185"/>
        <end position="220"/>
    </location>
</feature>
<proteinExistence type="predicted"/>
<name>A0A3N2Q8T4_SODAK</name>
<evidence type="ECO:0000313" key="3">
    <source>
        <dbReference type="Proteomes" id="UP000272025"/>
    </source>
</evidence>
<reference evidence="2 3" key="1">
    <citation type="journal article" date="2018" name="Mol. Ecol.">
        <title>The obligate alkalophilic soda-lake fungus Sodiomyces alkalinus has shifted to a protein diet.</title>
        <authorList>
            <person name="Grum-Grzhimaylo A.A."/>
            <person name="Falkoski D.L."/>
            <person name="van den Heuvel J."/>
            <person name="Valero-Jimenez C.A."/>
            <person name="Min B."/>
            <person name="Choi I.G."/>
            <person name="Lipzen A."/>
            <person name="Daum C.G."/>
            <person name="Aanen D.K."/>
            <person name="Tsang A."/>
            <person name="Henrissat B."/>
            <person name="Bilanenko E.N."/>
            <person name="de Vries R.P."/>
            <person name="van Kan J.A.L."/>
            <person name="Grigoriev I.V."/>
            <person name="Debets A.J.M."/>
        </authorList>
    </citation>
    <scope>NUCLEOTIDE SEQUENCE [LARGE SCALE GENOMIC DNA]</scope>
    <source>
        <strain evidence="2 3">F11</strain>
    </source>
</reference>
<evidence type="ECO:0000313" key="2">
    <source>
        <dbReference type="EMBL" id="ROT43035.1"/>
    </source>
</evidence>
<dbReference type="Pfam" id="PF00687">
    <property type="entry name" value="Ribosomal_L1"/>
    <property type="match status" value="1"/>
</dbReference>
<evidence type="ECO:0000256" key="1">
    <source>
        <dbReference type="SAM" id="MobiDB-lite"/>
    </source>
</evidence>
<dbReference type="CDD" id="cd00403">
    <property type="entry name" value="Ribosomal_L1"/>
    <property type="match status" value="1"/>
</dbReference>
<feature type="compositionally biased region" description="Basic and acidic residues" evidence="1">
    <location>
        <begin position="191"/>
        <end position="203"/>
    </location>
</feature>
<keyword evidence="3" id="KW-1185">Reference proteome</keyword>
<dbReference type="STRING" id="1314773.A0A3N2Q8T4"/>
<feature type="compositionally biased region" description="Low complexity" evidence="1">
    <location>
        <begin position="348"/>
        <end position="357"/>
    </location>
</feature>
<dbReference type="InterPro" id="IPR016095">
    <property type="entry name" value="Ribosomal_uL1_3-a/b-sand"/>
</dbReference>
<dbReference type="OrthoDB" id="10251727at2759"/>
<dbReference type="SUPFAM" id="SSF56808">
    <property type="entry name" value="Ribosomal protein L1"/>
    <property type="match status" value="1"/>
</dbReference>
<feature type="region of interest" description="Disordered" evidence="1">
    <location>
        <begin position="322"/>
        <end position="405"/>
    </location>
</feature>
<protein>
    <submittedName>
        <fullName evidence="2">Electron transfer flavo protein alpha-subunit</fullName>
    </submittedName>
</protein>
<dbReference type="GeneID" id="39577466"/>
<dbReference type="EMBL" id="ML119051">
    <property type="protein sequence ID" value="ROT43035.1"/>
    <property type="molecule type" value="Genomic_DNA"/>
</dbReference>
<organism evidence="2 3">
    <name type="scientific">Sodiomyces alkalinus (strain CBS 110278 / VKM F-3762 / F11)</name>
    <name type="common">Alkaliphilic filamentous fungus</name>
    <dbReference type="NCBI Taxonomy" id="1314773"/>
    <lineage>
        <taxon>Eukaryota</taxon>
        <taxon>Fungi</taxon>
        <taxon>Dikarya</taxon>
        <taxon>Ascomycota</taxon>
        <taxon>Pezizomycotina</taxon>
        <taxon>Sordariomycetes</taxon>
        <taxon>Hypocreomycetidae</taxon>
        <taxon>Glomerellales</taxon>
        <taxon>Plectosphaerellaceae</taxon>
        <taxon>Sodiomyces</taxon>
    </lineage>
</organism>
<dbReference type="AlphaFoldDB" id="A0A3N2Q8T4"/>